<dbReference type="SMART" id="SM00487">
    <property type="entry name" value="DEXDc"/>
    <property type="match status" value="1"/>
</dbReference>
<proteinExistence type="inferred from homology"/>
<dbReference type="Pfam" id="PF00270">
    <property type="entry name" value="DEAD"/>
    <property type="match status" value="1"/>
</dbReference>
<dbReference type="PANTHER" id="PTHR47959:SF1">
    <property type="entry name" value="ATP-DEPENDENT RNA HELICASE DBPA"/>
    <property type="match status" value="1"/>
</dbReference>
<dbReference type="SUPFAM" id="SSF52540">
    <property type="entry name" value="P-loop containing nucleoside triphosphate hydrolases"/>
    <property type="match status" value="1"/>
</dbReference>
<evidence type="ECO:0000259" key="10">
    <source>
        <dbReference type="PROSITE" id="PS51192"/>
    </source>
</evidence>
<reference evidence="14" key="2">
    <citation type="submission" date="2015-07" db="EMBL/GenBank/DDBJ databases">
        <title>Contrasting host-pathogen interactions and genome evolution in two generalist and specialist microsporidian pathogens of mosquitoes.</title>
        <authorList>
            <consortium name="The Broad Institute Genomics Platform"/>
            <consortium name="The Broad Institute Genome Sequencing Center for Infectious Disease"/>
            <person name="Cuomo C.A."/>
            <person name="Sanscrainte N.D."/>
            <person name="Goldberg J.M."/>
            <person name="Heiman D."/>
            <person name="Young S."/>
            <person name="Zeng Q."/>
            <person name="Becnel J.J."/>
            <person name="Birren B.W."/>
        </authorList>
    </citation>
    <scope>NUCLEOTIDE SEQUENCE [LARGE SCALE GENOMIC DNA]</scope>
    <source>
        <strain evidence="14">USNM 41457</strain>
    </source>
</reference>
<comment type="catalytic activity">
    <reaction evidence="7">
        <text>ATP + H2O = ADP + phosphate + H(+)</text>
        <dbReference type="Rhea" id="RHEA:13065"/>
        <dbReference type="ChEBI" id="CHEBI:15377"/>
        <dbReference type="ChEBI" id="CHEBI:15378"/>
        <dbReference type="ChEBI" id="CHEBI:30616"/>
        <dbReference type="ChEBI" id="CHEBI:43474"/>
        <dbReference type="ChEBI" id="CHEBI:456216"/>
        <dbReference type="EC" id="3.6.4.13"/>
    </reaction>
</comment>
<dbReference type="GO" id="GO:0005524">
    <property type="term" value="F:ATP binding"/>
    <property type="evidence" value="ECO:0007669"/>
    <property type="project" value="UniProtKB-KW"/>
</dbReference>
<dbReference type="CDD" id="cd18787">
    <property type="entry name" value="SF2_C_DEAD"/>
    <property type="match status" value="1"/>
</dbReference>
<accession>J9D445</accession>
<dbReference type="InterPro" id="IPR027417">
    <property type="entry name" value="P-loop_NTPase"/>
</dbReference>
<evidence type="ECO:0000256" key="2">
    <source>
        <dbReference type="ARBA" id="ARBA00022741"/>
    </source>
</evidence>
<dbReference type="Pfam" id="PF00271">
    <property type="entry name" value="Helicase_C"/>
    <property type="match status" value="1"/>
</dbReference>
<comment type="caution">
    <text evidence="13">The sequence shown here is derived from an EMBL/GenBank/DDBJ whole genome shotgun (WGS) entry which is preliminary data.</text>
</comment>
<dbReference type="InterPro" id="IPR050079">
    <property type="entry name" value="DEAD_box_RNA_helicase"/>
</dbReference>
<dbReference type="VEuPathDB" id="MicrosporidiaDB:EDEG_00301"/>
<dbReference type="GO" id="GO:0003724">
    <property type="term" value="F:RNA helicase activity"/>
    <property type="evidence" value="ECO:0007669"/>
    <property type="project" value="UniProtKB-EC"/>
</dbReference>
<dbReference type="OMA" id="FGCQALV"/>
<organism evidence="13 14">
    <name type="scientific">Edhazardia aedis (strain USNM 41457)</name>
    <name type="common">Microsporidian parasite</name>
    <dbReference type="NCBI Taxonomy" id="1003232"/>
    <lineage>
        <taxon>Eukaryota</taxon>
        <taxon>Fungi</taxon>
        <taxon>Fungi incertae sedis</taxon>
        <taxon>Microsporidia</taxon>
        <taxon>Edhazardia</taxon>
    </lineage>
</organism>
<dbReference type="OrthoDB" id="10265785at2759"/>
<evidence type="ECO:0000256" key="3">
    <source>
        <dbReference type="ARBA" id="ARBA00022801"/>
    </source>
</evidence>
<keyword evidence="2 9" id="KW-0547">Nucleotide-binding</keyword>
<dbReference type="STRING" id="1003232.J9D445"/>
<sequence>MAQVFYDNETKVKEYRNWDEYDLKEKLLEAIFALGFDKPSEIQKTAIAPLLNGRDVRAQAQSGTGKTATFGIAALQKITEKRETQVLILVSTREIAEQNAMRIGTLALHMPVNITVLAGGCSVETTKKQLKEMPEIVVGTPGRVLHMIQDGFLLVSNLSLLIIDEADEMLSKGFKEQLSEIFAYLPKKLQIGMFSATWEDQEMEIANHILTDPVVIDVKSDQQALKGIDQFYINLGQRPPTSADVPKLMALIDLFQFKNIAQCIVFVNTRNKAKFVNDYLRNKGIPSDVIHAELEKNERAQVLERFRRGGSRMLIATGLVGRGIDIQHLSLVINFDIPKFTDTDIMGKRTDKSNYLHRIGRAGRFGRKGIAINLVFDDELTVLNEIEEHYTTSISPLPQNINLS</sequence>
<reference evidence="13 14" key="1">
    <citation type="submission" date="2011-08" db="EMBL/GenBank/DDBJ databases">
        <authorList>
            <person name="Liu Z.J."/>
            <person name="Shi F.L."/>
            <person name="Lu J.Q."/>
            <person name="Li M."/>
            <person name="Wang Z.L."/>
        </authorList>
    </citation>
    <scope>NUCLEOTIDE SEQUENCE [LARGE SCALE GENOMIC DNA]</scope>
    <source>
        <strain evidence="13 14">USNM 41457</strain>
    </source>
</reference>
<evidence type="ECO:0000259" key="11">
    <source>
        <dbReference type="PROSITE" id="PS51194"/>
    </source>
</evidence>
<dbReference type="InterPro" id="IPR011545">
    <property type="entry name" value="DEAD/DEAH_box_helicase_dom"/>
</dbReference>
<dbReference type="PANTHER" id="PTHR47959">
    <property type="entry name" value="ATP-DEPENDENT RNA HELICASE RHLE-RELATED"/>
    <property type="match status" value="1"/>
</dbReference>
<feature type="domain" description="Helicase C-terminal" evidence="11">
    <location>
        <begin position="227"/>
        <end position="404"/>
    </location>
</feature>
<dbReference type="HOGENOM" id="CLU_003041_1_0_1"/>
<dbReference type="PROSITE" id="PS51192">
    <property type="entry name" value="HELICASE_ATP_BIND_1"/>
    <property type="match status" value="1"/>
</dbReference>
<keyword evidence="3 9" id="KW-0378">Hydrolase</keyword>
<evidence type="ECO:0000256" key="6">
    <source>
        <dbReference type="ARBA" id="ARBA00022884"/>
    </source>
</evidence>
<dbReference type="InterPro" id="IPR014001">
    <property type="entry name" value="Helicase_ATP-bd"/>
</dbReference>
<keyword evidence="4 9" id="KW-0347">Helicase</keyword>
<name>J9D445_EDHAE</name>
<dbReference type="InterPro" id="IPR001650">
    <property type="entry name" value="Helicase_C-like"/>
</dbReference>
<dbReference type="PROSITE" id="PS51194">
    <property type="entry name" value="HELICASE_CTER"/>
    <property type="match status" value="1"/>
</dbReference>
<dbReference type="EC" id="3.6.4.13" evidence="1"/>
<dbReference type="Proteomes" id="UP000003163">
    <property type="component" value="Unassembled WGS sequence"/>
</dbReference>
<keyword evidence="14" id="KW-1185">Reference proteome</keyword>
<dbReference type="PROSITE" id="PS51195">
    <property type="entry name" value="Q_MOTIF"/>
    <property type="match status" value="1"/>
</dbReference>
<dbReference type="GO" id="GO:0005829">
    <property type="term" value="C:cytosol"/>
    <property type="evidence" value="ECO:0007669"/>
    <property type="project" value="TreeGrafter"/>
</dbReference>
<dbReference type="GO" id="GO:0003723">
    <property type="term" value="F:RNA binding"/>
    <property type="evidence" value="ECO:0007669"/>
    <property type="project" value="UniProtKB-KW"/>
</dbReference>
<evidence type="ECO:0000256" key="1">
    <source>
        <dbReference type="ARBA" id="ARBA00012552"/>
    </source>
</evidence>
<evidence type="ECO:0000256" key="4">
    <source>
        <dbReference type="ARBA" id="ARBA00022806"/>
    </source>
</evidence>
<evidence type="ECO:0000313" key="13">
    <source>
        <dbReference type="EMBL" id="EJW02324.1"/>
    </source>
</evidence>
<feature type="domain" description="Helicase ATP-binding" evidence="10">
    <location>
        <begin position="47"/>
        <end position="216"/>
    </location>
</feature>
<evidence type="ECO:0000313" key="14">
    <source>
        <dbReference type="Proteomes" id="UP000003163"/>
    </source>
</evidence>
<feature type="domain" description="DEAD-box RNA helicase Q" evidence="12">
    <location>
        <begin position="16"/>
        <end position="44"/>
    </location>
</feature>
<keyword evidence="5 9" id="KW-0067">ATP-binding</keyword>
<keyword evidence="6" id="KW-0694">RNA-binding</keyword>
<feature type="short sequence motif" description="Q motif" evidence="8">
    <location>
        <begin position="16"/>
        <end position="44"/>
    </location>
</feature>
<dbReference type="EMBL" id="AFBI03000003">
    <property type="protein sequence ID" value="EJW02324.1"/>
    <property type="molecule type" value="Genomic_DNA"/>
</dbReference>
<evidence type="ECO:0000256" key="8">
    <source>
        <dbReference type="PROSITE-ProRule" id="PRU00552"/>
    </source>
</evidence>
<dbReference type="PROSITE" id="PS00039">
    <property type="entry name" value="DEAD_ATP_HELICASE"/>
    <property type="match status" value="1"/>
</dbReference>
<evidence type="ECO:0000256" key="5">
    <source>
        <dbReference type="ARBA" id="ARBA00022840"/>
    </source>
</evidence>
<dbReference type="FunCoup" id="J9D445">
    <property type="interactions" value="310"/>
</dbReference>
<dbReference type="InParanoid" id="J9D445"/>
<gene>
    <name evidence="13" type="ORF">EDEG_00301</name>
</gene>
<evidence type="ECO:0000259" key="12">
    <source>
        <dbReference type="PROSITE" id="PS51195"/>
    </source>
</evidence>
<evidence type="ECO:0000256" key="7">
    <source>
        <dbReference type="ARBA" id="ARBA00047984"/>
    </source>
</evidence>
<dbReference type="Gene3D" id="3.40.50.300">
    <property type="entry name" value="P-loop containing nucleotide triphosphate hydrolases"/>
    <property type="match status" value="2"/>
</dbReference>
<dbReference type="GO" id="GO:0016787">
    <property type="term" value="F:hydrolase activity"/>
    <property type="evidence" value="ECO:0007669"/>
    <property type="project" value="UniProtKB-KW"/>
</dbReference>
<dbReference type="InterPro" id="IPR000629">
    <property type="entry name" value="RNA-helicase_DEAD-box_CS"/>
</dbReference>
<protein>
    <recommendedName>
        <fullName evidence="1">RNA helicase</fullName>
        <ecNumber evidence="1">3.6.4.13</ecNumber>
    </recommendedName>
</protein>
<evidence type="ECO:0000256" key="9">
    <source>
        <dbReference type="RuleBase" id="RU000492"/>
    </source>
</evidence>
<dbReference type="SMART" id="SM00490">
    <property type="entry name" value="HELICc"/>
    <property type="match status" value="1"/>
</dbReference>
<dbReference type="InterPro" id="IPR014014">
    <property type="entry name" value="RNA_helicase_DEAD_Q_motif"/>
</dbReference>
<dbReference type="AlphaFoldDB" id="J9D445"/>
<comment type="similarity">
    <text evidence="9">Belongs to the DEAD box helicase family.</text>
</comment>